<keyword evidence="4 5" id="KW-0418">Kinase</keyword>
<dbReference type="Gene3D" id="3.40.50.300">
    <property type="entry name" value="P-loop containing nucleotide triphosphate hydrolases"/>
    <property type="match status" value="1"/>
</dbReference>
<evidence type="ECO:0000256" key="5">
    <source>
        <dbReference type="HAMAP-Rule" id="MF_00235"/>
    </source>
</evidence>
<accession>A0A3P1BSG7</accession>
<dbReference type="AlphaFoldDB" id="A0A3P1BSG7"/>
<name>A0A3P1BSG7_9BACT</name>
<dbReference type="HAMAP" id="MF_00235">
    <property type="entry name" value="Adenylate_kinase_Adk"/>
    <property type="match status" value="1"/>
</dbReference>
<dbReference type="NCBIfam" id="NF011104">
    <property type="entry name" value="PRK14531.1"/>
    <property type="match status" value="1"/>
</dbReference>
<dbReference type="GO" id="GO:0004017">
    <property type="term" value="F:AMP kinase activity"/>
    <property type="evidence" value="ECO:0007669"/>
    <property type="project" value="UniProtKB-UniRule"/>
</dbReference>
<dbReference type="Proteomes" id="UP000271925">
    <property type="component" value="Unassembled WGS sequence"/>
</dbReference>
<feature type="binding site" evidence="5">
    <location>
        <begin position="86"/>
        <end position="89"/>
    </location>
    <ligand>
        <name>AMP</name>
        <dbReference type="ChEBI" id="CHEBI:456215"/>
    </ligand>
</feature>
<feature type="binding site" evidence="5">
    <location>
        <position position="32"/>
    </location>
    <ligand>
        <name>AMP</name>
        <dbReference type="ChEBI" id="CHEBI:456215"/>
    </ligand>
</feature>
<evidence type="ECO:0000256" key="6">
    <source>
        <dbReference type="RuleBase" id="RU003330"/>
    </source>
</evidence>
<keyword evidence="5" id="KW-0963">Cytoplasm</keyword>
<comment type="domain">
    <text evidence="5">Consists of three domains, a large central CORE domain and two small peripheral domains, NMPbind and LID, which undergo movements during catalysis. The LID domain closes over the site of phosphoryl transfer upon ATP binding. Assembling and dissambling the active center during each catalytic cycle provides an effective means to prevent ATP hydrolysis.</text>
</comment>
<dbReference type="InterPro" id="IPR033690">
    <property type="entry name" value="Adenylat_kinase_CS"/>
</dbReference>
<dbReference type="PANTHER" id="PTHR23359">
    <property type="entry name" value="NUCLEOTIDE KINASE"/>
    <property type="match status" value="1"/>
</dbReference>
<feature type="binding site" evidence="5">
    <location>
        <position position="93"/>
    </location>
    <ligand>
        <name>AMP</name>
        <dbReference type="ChEBI" id="CHEBI:456215"/>
    </ligand>
</feature>
<feature type="binding site" evidence="5">
    <location>
        <begin position="11"/>
        <end position="16"/>
    </location>
    <ligand>
        <name>ATP</name>
        <dbReference type="ChEBI" id="CHEBI:30616"/>
    </ligand>
</feature>
<dbReference type="EMBL" id="RQJO01000008">
    <property type="protein sequence ID" value="RRB04050.1"/>
    <property type="molecule type" value="Genomic_DNA"/>
</dbReference>
<dbReference type="NCBIfam" id="NF011100">
    <property type="entry name" value="PRK14527.1"/>
    <property type="match status" value="1"/>
</dbReference>
<evidence type="ECO:0000256" key="4">
    <source>
        <dbReference type="ARBA" id="ARBA00022777"/>
    </source>
</evidence>
<feature type="binding site" evidence="5">
    <location>
        <position position="134"/>
    </location>
    <ligand>
        <name>AMP</name>
        <dbReference type="ChEBI" id="CHEBI:456215"/>
    </ligand>
</feature>
<comment type="similarity">
    <text evidence="5 6">Belongs to the adenylate kinase family.</text>
</comment>
<comment type="pathway">
    <text evidence="5">Purine metabolism; AMP biosynthesis via salvage pathway; AMP from ADP: step 1/1.</text>
</comment>
<dbReference type="PRINTS" id="PR00094">
    <property type="entry name" value="ADENYLTKNASE"/>
</dbReference>
<dbReference type="GO" id="GO:0005737">
    <property type="term" value="C:cytoplasm"/>
    <property type="evidence" value="ECO:0007669"/>
    <property type="project" value="UniProtKB-SubCell"/>
</dbReference>
<dbReference type="CDD" id="cd01428">
    <property type="entry name" value="ADK"/>
    <property type="match status" value="1"/>
</dbReference>
<evidence type="ECO:0000313" key="9">
    <source>
        <dbReference type="Proteomes" id="UP000271925"/>
    </source>
</evidence>
<dbReference type="SUPFAM" id="SSF52540">
    <property type="entry name" value="P-loop containing nucleoside triphosphate hydrolases"/>
    <property type="match status" value="1"/>
</dbReference>
<evidence type="ECO:0000256" key="7">
    <source>
        <dbReference type="RuleBase" id="RU003331"/>
    </source>
</evidence>
<dbReference type="RefSeq" id="WP_124876079.1">
    <property type="nucleotide sequence ID" value="NZ_RQJO01000008.1"/>
</dbReference>
<comment type="function">
    <text evidence="5">Catalyzes the reversible transfer of the terminal phosphate group between ATP and AMP. Plays an important role in cellular energy homeostasis and in adenine nucleotide metabolism.</text>
</comment>
<reference evidence="8 9" key="1">
    <citation type="submission" date="2018-11" db="EMBL/GenBank/DDBJ databases">
        <authorList>
            <person name="Zhou Z."/>
            <person name="Wang G."/>
        </authorList>
    </citation>
    <scope>NUCLEOTIDE SEQUENCE [LARGE SCALE GENOMIC DNA]</scope>
    <source>
        <strain evidence="8 9">KCTC52004</strain>
    </source>
</reference>
<comment type="catalytic activity">
    <reaction evidence="5 7">
        <text>AMP + ATP = 2 ADP</text>
        <dbReference type="Rhea" id="RHEA:12973"/>
        <dbReference type="ChEBI" id="CHEBI:30616"/>
        <dbReference type="ChEBI" id="CHEBI:456215"/>
        <dbReference type="ChEBI" id="CHEBI:456216"/>
        <dbReference type="EC" id="2.7.4.3"/>
    </reaction>
</comment>
<evidence type="ECO:0000256" key="1">
    <source>
        <dbReference type="ARBA" id="ARBA00022679"/>
    </source>
</evidence>
<dbReference type="EC" id="2.7.4.3" evidence="5 7"/>
<feature type="binding site" evidence="5">
    <location>
        <begin position="58"/>
        <end position="60"/>
    </location>
    <ligand>
        <name>AMP</name>
        <dbReference type="ChEBI" id="CHEBI:456215"/>
    </ligand>
</feature>
<dbReference type="OrthoDB" id="9805030at2"/>
<dbReference type="UniPathway" id="UPA00588">
    <property type="reaction ID" value="UER00649"/>
</dbReference>
<dbReference type="NCBIfam" id="NF011105">
    <property type="entry name" value="PRK14532.1"/>
    <property type="match status" value="1"/>
</dbReference>
<gene>
    <name evidence="5" type="primary">adk</name>
    <name evidence="8" type="ORF">EHT25_11020</name>
</gene>
<proteinExistence type="inferred from homology"/>
<evidence type="ECO:0000313" key="8">
    <source>
        <dbReference type="EMBL" id="RRB04050.1"/>
    </source>
</evidence>
<keyword evidence="3 5" id="KW-0547">Nucleotide-binding</keyword>
<sequence>MLNLVLFGPPGAGKGTQSEKLIAQYQLVHLSTGDLLRSEIREGTELGLRAKMLMDQGILVPDEVVIGMIENKLTENRSAAGFIFDGFPRTVPQAEALDALLAHHNTEIRVMVALVVDEDELTKRLLIRGQSSGRPDDQNEELIHRRIKEYNDKTAPVAIYYESQGKFKAIGGIGNIEEIFQAICEKIETATANVRQ</sequence>
<feature type="binding site" evidence="5">
    <location>
        <position position="174"/>
    </location>
    <ligand>
        <name>ATP</name>
        <dbReference type="ChEBI" id="CHEBI:30616"/>
    </ligand>
</feature>
<comment type="subunit">
    <text evidence="5 7">Monomer.</text>
</comment>
<dbReference type="InterPro" id="IPR000850">
    <property type="entry name" value="Adenylat/UMP-CMP_kin"/>
</dbReference>
<protein>
    <recommendedName>
        <fullName evidence="5 7">Adenylate kinase</fullName>
        <shortName evidence="5">AK</shortName>
        <ecNumber evidence="5 7">2.7.4.3</ecNumber>
    </recommendedName>
    <alternativeName>
        <fullName evidence="5">ATP-AMP transphosphorylase</fullName>
    </alternativeName>
    <alternativeName>
        <fullName evidence="5">ATP:AMP phosphotransferase</fullName>
    </alternativeName>
    <alternativeName>
        <fullName evidence="5">Adenylate monophosphate kinase</fullName>
    </alternativeName>
</protein>
<evidence type="ECO:0000256" key="3">
    <source>
        <dbReference type="ARBA" id="ARBA00022741"/>
    </source>
</evidence>
<feature type="binding site" evidence="5">
    <location>
        <position position="37"/>
    </location>
    <ligand>
        <name>AMP</name>
        <dbReference type="ChEBI" id="CHEBI:456215"/>
    </ligand>
</feature>
<organism evidence="8 9">
    <name type="scientific">Larkinella rosea</name>
    <dbReference type="NCBI Taxonomy" id="2025312"/>
    <lineage>
        <taxon>Bacteria</taxon>
        <taxon>Pseudomonadati</taxon>
        <taxon>Bacteroidota</taxon>
        <taxon>Cytophagia</taxon>
        <taxon>Cytophagales</taxon>
        <taxon>Spirosomataceae</taxon>
        <taxon>Larkinella</taxon>
    </lineage>
</organism>
<dbReference type="Pfam" id="PF00406">
    <property type="entry name" value="ADK"/>
    <property type="match status" value="1"/>
</dbReference>
<dbReference type="GO" id="GO:0005524">
    <property type="term" value="F:ATP binding"/>
    <property type="evidence" value="ECO:0007669"/>
    <property type="project" value="UniProtKB-UniRule"/>
</dbReference>
<dbReference type="InterPro" id="IPR027417">
    <property type="entry name" value="P-loop_NTPase"/>
</dbReference>
<feature type="region of interest" description="NMP" evidence="5">
    <location>
        <begin position="31"/>
        <end position="60"/>
    </location>
</feature>
<dbReference type="GO" id="GO:0044209">
    <property type="term" value="P:AMP salvage"/>
    <property type="evidence" value="ECO:0007669"/>
    <property type="project" value="UniProtKB-UniRule"/>
</dbReference>
<comment type="subcellular location">
    <subcellularLocation>
        <location evidence="5 7">Cytoplasm</location>
    </subcellularLocation>
</comment>
<evidence type="ECO:0000256" key="2">
    <source>
        <dbReference type="ARBA" id="ARBA00022727"/>
    </source>
</evidence>
<keyword evidence="5 7" id="KW-0067">ATP-binding</keyword>
<feature type="binding site" evidence="5">
    <location>
        <position position="146"/>
    </location>
    <ligand>
        <name>AMP</name>
        <dbReference type="ChEBI" id="CHEBI:456215"/>
    </ligand>
</feature>
<feature type="binding site" evidence="5">
    <location>
        <position position="128"/>
    </location>
    <ligand>
        <name>ATP</name>
        <dbReference type="ChEBI" id="CHEBI:30616"/>
    </ligand>
</feature>
<dbReference type="PROSITE" id="PS00113">
    <property type="entry name" value="ADENYLATE_KINASE"/>
    <property type="match status" value="1"/>
</dbReference>
<dbReference type="NCBIfam" id="NF001381">
    <property type="entry name" value="PRK00279.1-3"/>
    <property type="match status" value="1"/>
</dbReference>
<keyword evidence="2 5" id="KW-0545">Nucleotide biosynthesis</keyword>
<keyword evidence="9" id="KW-1185">Reference proteome</keyword>
<keyword evidence="1 5" id="KW-0808">Transferase</keyword>
<comment type="caution">
    <text evidence="5">Lacks conserved residue(s) required for the propagation of feature annotation.</text>
</comment>
<comment type="caution">
    <text evidence="8">The sequence shown here is derived from an EMBL/GenBank/DDBJ whole genome shotgun (WGS) entry which is preliminary data.</text>
</comment>